<keyword evidence="2" id="KW-1185">Reference proteome</keyword>
<reference evidence="1 2" key="1">
    <citation type="submission" date="2019-05" db="EMBL/GenBank/DDBJ databases">
        <title>Another draft genome of Portunus trituberculatus and its Hox gene families provides insights of decapod evolution.</title>
        <authorList>
            <person name="Jeong J.-H."/>
            <person name="Song I."/>
            <person name="Kim S."/>
            <person name="Choi T."/>
            <person name="Kim D."/>
            <person name="Ryu S."/>
            <person name="Kim W."/>
        </authorList>
    </citation>
    <scope>NUCLEOTIDE SEQUENCE [LARGE SCALE GENOMIC DNA]</scope>
    <source>
        <tissue evidence="1">Muscle</tissue>
    </source>
</reference>
<protein>
    <submittedName>
        <fullName evidence="1">Uncharacterized protein</fullName>
    </submittedName>
</protein>
<dbReference type="AlphaFoldDB" id="A0A5B7FH51"/>
<comment type="caution">
    <text evidence="1">The sequence shown here is derived from an EMBL/GenBank/DDBJ whole genome shotgun (WGS) entry which is preliminary data.</text>
</comment>
<evidence type="ECO:0000313" key="2">
    <source>
        <dbReference type="Proteomes" id="UP000324222"/>
    </source>
</evidence>
<name>A0A5B7FH51_PORTR</name>
<sequence>MYKVQVERMSHMQELHLPACSPQVTTSMVTQTRGRVCLESKGLVNKSLCLSLVDLSYTRGRHSGHVSACILQLVE</sequence>
<evidence type="ECO:0000313" key="1">
    <source>
        <dbReference type="EMBL" id="MPC46571.1"/>
    </source>
</evidence>
<gene>
    <name evidence="1" type="ORF">E2C01_040292</name>
</gene>
<accession>A0A5B7FH51</accession>
<organism evidence="1 2">
    <name type="scientific">Portunus trituberculatus</name>
    <name type="common">Swimming crab</name>
    <name type="synonym">Neptunus trituberculatus</name>
    <dbReference type="NCBI Taxonomy" id="210409"/>
    <lineage>
        <taxon>Eukaryota</taxon>
        <taxon>Metazoa</taxon>
        <taxon>Ecdysozoa</taxon>
        <taxon>Arthropoda</taxon>
        <taxon>Crustacea</taxon>
        <taxon>Multicrustacea</taxon>
        <taxon>Malacostraca</taxon>
        <taxon>Eumalacostraca</taxon>
        <taxon>Eucarida</taxon>
        <taxon>Decapoda</taxon>
        <taxon>Pleocyemata</taxon>
        <taxon>Brachyura</taxon>
        <taxon>Eubrachyura</taxon>
        <taxon>Portunoidea</taxon>
        <taxon>Portunidae</taxon>
        <taxon>Portuninae</taxon>
        <taxon>Portunus</taxon>
    </lineage>
</organism>
<dbReference type="EMBL" id="VSRR010007271">
    <property type="protein sequence ID" value="MPC46571.1"/>
    <property type="molecule type" value="Genomic_DNA"/>
</dbReference>
<dbReference type="Proteomes" id="UP000324222">
    <property type="component" value="Unassembled WGS sequence"/>
</dbReference>
<proteinExistence type="predicted"/>